<dbReference type="SUPFAM" id="SSF56672">
    <property type="entry name" value="DNA/RNA polymerases"/>
    <property type="match status" value="1"/>
</dbReference>
<dbReference type="OrthoDB" id="1750432at2759"/>
<dbReference type="RefSeq" id="XP_040767716.1">
    <property type="nucleotide sequence ID" value="XM_040903314.1"/>
</dbReference>
<sequence length="83" mass="9572">VSNLREQNTNTEKLPLPLPLMEGILHRVVSKKYLSALFDAYDQIRVTPEHIDRNAMIWLVMQQGDCNAVATSTFMDAYLDRTY</sequence>
<reference evidence="1 2" key="1">
    <citation type="journal article" date="2016" name="Mol. Biol. Evol.">
        <title>Comparative Genomics of Early-Diverging Mushroom-Forming Fungi Provides Insights into the Origins of Lignocellulose Decay Capabilities.</title>
        <authorList>
            <person name="Nagy L.G."/>
            <person name="Riley R."/>
            <person name="Tritt A."/>
            <person name="Adam C."/>
            <person name="Daum C."/>
            <person name="Floudas D."/>
            <person name="Sun H."/>
            <person name="Yadav J.S."/>
            <person name="Pangilinan J."/>
            <person name="Larsson K.H."/>
            <person name="Matsuura K."/>
            <person name="Barry K."/>
            <person name="Labutti K."/>
            <person name="Kuo R."/>
            <person name="Ohm R.A."/>
            <person name="Bhattacharya S.S."/>
            <person name="Shirouzu T."/>
            <person name="Yoshinaga Y."/>
            <person name="Martin F.M."/>
            <person name="Grigoriev I.V."/>
            <person name="Hibbett D.S."/>
        </authorList>
    </citation>
    <scope>NUCLEOTIDE SEQUENCE [LARGE SCALE GENOMIC DNA]</scope>
    <source>
        <strain evidence="1 2">93-53</strain>
    </source>
</reference>
<dbReference type="InterPro" id="IPR043502">
    <property type="entry name" value="DNA/RNA_pol_sf"/>
</dbReference>
<organism evidence="1 2">
    <name type="scientific">Laetiporus sulphureus 93-53</name>
    <dbReference type="NCBI Taxonomy" id="1314785"/>
    <lineage>
        <taxon>Eukaryota</taxon>
        <taxon>Fungi</taxon>
        <taxon>Dikarya</taxon>
        <taxon>Basidiomycota</taxon>
        <taxon>Agaricomycotina</taxon>
        <taxon>Agaricomycetes</taxon>
        <taxon>Polyporales</taxon>
        <taxon>Laetiporus</taxon>
    </lineage>
</organism>
<proteinExistence type="predicted"/>
<dbReference type="STRING" id="1314785.A0A165G8H7"/>
<keyword evidence="2" id="KW-1185">Reference proteome</keyword>
<dbReference type="Proteomes" id="UP000076871">
    <property type="component" value="Unassembled WGS sequence"/>
</dbReference>
<gene>
    <name evidence="1" type="ORF">LAESUDRAFT_624007</name>
</gene>
<feature type="non-terminal residue" evidence="1">
    <location>
        <position position="83"/>
    </location>
</feature>
<evidence type="ECO:0000313" key="1">
    <source>
        <dbReference type="EMBL" id="KZT09976.1"/>
    </source>
</evidence>
<protein>
    <submittedName>
        <fullName evidence="1">Uncharacterized protein</fullName>
    </submittedName>
</protein>
<name>A0A165G8H7_9APHY</name>
<dbReference type="AlphaFoldDB" id="A0A165G8H7"/>
<evidence type="ECO:0000313" key="2">
    <source>
        <dbReference type="Proteomes" id="UP000076871"/>
    </source>
</evidence>
<feature type="non-terminal residue" evidence="1">
    <location>
        <position position="1"/>
    </location>
</feature>
<dbReference type="InParanoid" id="A0A165G8H7"/>
<dbReference type="EMBL" id="KV427610">
    <property type="protein sequence ID" value="KZT09976.1"/>
    <property type="molecule type" value="Genomic_DNA"/>
</dbReference>
<accession>A0A165G8H7</accession>
<dbReference type="GeneID" id="63820345"/>